<keyword evidence="2" id="KW-1185">Reference proteome</keyword>
<accession>A0A4U3MQE7</accession>
<proteinExistence type="predicted"/>
<dbReference type="EMBL" id="SZQA01000003">
    <property type="protein sequence ID" value="TKK90517.1"/>
    <property type="molecule type" value="Genomic_DNA"/>
</dbReference>
<dbReference type="InterPro" id="IPR007061">
    <property type="entry name" value="MST-like"/>
</dbReference>
<dbReference type="RefSeq" id="WP_137245986.1">
    <property type="nucleotide sequence ID" value="NZ_SZQA01000003.1"/>
</dbReference>
<reference evidence="1 2" key="1">
    <citation type="submission" date="2019-04" db="EMBL/GenBank/DDBJ databases">
        <title>Herbidospora sp. NEAU-GS14.nov., a novel actinomycete isolated from soil.</title>
        <authorList>
            <person name="Han L."/>
        </authorList>
    </citation>
    <scope>NUCLEOTIDE SEQUENCE [LARGE SCALE GENOMIC DNA]</scope>
    <source>
        <strain evidence="1 2">NEAU-GS14</strain>
    </source>
</reference>
<gene>
    <name evidence="1" type="ORF">FDA94_05850</name>
</gene>
<sequence>MTDMTTDRERADLLESLAAQRRFLRHAVTGLIGEIAQHAGHADIIRETLDGQKTMG</sequence>
<dbReference type="Proteomes" id="UP000308705">
    <property type="component" value="Unassembled WGS sequence"/>
</dbReference>
<dbReference type="Pfam" id="PF04978">
    <property type="entry name" value="MST"/>
    <property type="match status" value="1"/>
</dbReference>
<dbReference type="AlphaFoldDB" id="A0A4U3MQE7"/>
<organism evidence="1 2">
    <name type="scientific">Herbidospora galbida</name>
    <dbReference type="NCBI Taxonomy" id="2575442"/>
    <lineage>
        <taxon>Bacteria</taxon>
        <taxon>Bacillati</taxon>
        <taxon>Actinomycetota</taxon>
        <taxon>Actinomycetes</taxon>
        <taxon>Streptosporangiales</taxon>
        <taxon>Streptosporangiaceae</taxon>
        <taxon>Herbidospora</taxon>
    </lineage>
</organism>
<comment type="caution">
    <text evidence="1">The sequence shown here is derived from an EMBL/GenBank/DDBJ whole genome shotgun (WGS) entry which is preliminary data.</text>
</comment>
<name>A0A4U3MQE7_9ACTN</name>
<evidence type="ECO:0000313" key="2">
    <source>
        <dbReference type="Proteomes" id="UP000308705"/>
    </source>
</evidence>
<evidence type="ECO:0000313" key="1">
    <source>
        <dbReference type="EMBL" id="TKK90517.1"/>
    </source>
</evidence>
<dbReference type="OrthoDB" id="4548523at2"/>
<protein>
    <submittedName>
        <fullName evidence="1">DUF664 domain-containing protein</fullName>
    </submittedName>
</protein>